<evidence type="ECO:0000313" key="1">
    <source>
        <dbReference type="EMBL" id="GFY63303.1"/>
    </source>
</evidence>
<dbReference type="EMBL" id="BMAV01014712">
    <property type="protein sequence ID" value="GFY63303.1"/>
    <property type="molecule type" value="Genomic_DNA"/>
</dbReference>
<organism evidence="1 2">
    <name type="scientific">Trichonephila inaurata madagascariensis</name>
    <dbReference type="NCBI Taxonomy" id="2747483"/>
    <lineage>
        <taxon>Eukaryota</taxon>
        <taxon>Metazoa</taxon>
        <taxon>Ecdysozoa</taxon>
        <taxon>Arthropoda</taxon>
        <taxon>Chelicerata</taxon>
        <taxon>Arachnida</taxon>
        <taxon>Araneae</taxon>
        <taxon>Araneomorphae</taxon>
        <taxon>Entelegynae</taxon>
        <taxon>Araneoidea</taxon>
        <taxon>Nephilidae</taxon>
        <taxon>Trichonephila</taxon>
        <taxon>Trichonephila inaurata</taxon>
    </lineage>
</organism>
<proteinExistence type="predicted"/>
<name>A0A8X7CBJ2_9ARAC</name>
<accession>A0A8X7CBJ2</accession>
<keyword evidence="2" id="KW-1185">Reference proteome</keyword>
<sequence>MFRSLRTSSCVRQEIIFPDQSTRGQSSENEEGKESQFCMMSLRCKQTNKTVLLYLCVDWMEVYCPHSVKDYEARSTNDMMVKKESQCAI</sequence>
<evidence type="ECO:0000313" key="2">
    <source>
        <dbReference type="Proteomes" id="UP000886998"/>
    </source>
</evidence>
<reference evidence="1" key="1">
    <citation type="submission" date="2020-08" db="EMBL/GenBank/DDBJ databases">
        <title>Multicomponent nature underlies the extraordinary mechanical properties of spider dragline silk.</title>
        <authorList>
            <person name="Kono N."/>
            <person name="Nakamura H."/>
            <person name="Mori M."/>
            <person name="Yoshida Y."/>
            <person name="Ohtoshi R."/>
            <person name="Malay A.D."/>
            <person name="Moran D.A.P."/>
            <person name="Tomita M."/>
            <person name="Numata K."/>
            <person name="Arakawa K."/>
        </authorList>
    </citation>
    <scope>NUCLEOTIDE SEQUENCE</scope>
</reference>
<protein>
    <submittedName>
        <fullName evidence="1">Uncharacterized protein</fullName>
    </submittedName>
</protein>
<dbReference type="AlphaFoldDB" id="A0A8X7CBJ2"/>
<dbReference type="Proteomes" id="UP000886998">
    <property type="component" value="Unassembled WGS sequence"/>
</dbReference>
<comment type="caution">
    <text evidence="1">The sequence shown here is derived from an EMBL/GenBank/DDBJ whole genome shotgun (WGS) entry which is preliminary data.</text>
</comment>
<gene>
    <name evidence="1" type="ORF">TNIN_176921</name>
</gene>